<accession>A0A022VSG8</accession>
<gene>
    <name evidence="1" type="ORF">H103_07456</name>
</gene>
<dbReference type="HOGENOM" id="CLU_2308099_0_0_1"/>
<sequence>MIFHLFENKRNTTLCSMLVGVPLGKRSWFYPVSNILTPKTDTGPARRSTKEMNNCIAVAQVIHIWQISVCSLGRFMSVAPLISRFLLHPTGCEEKSLVLR</sequence>
<reference evidence="1" key="1">
    <citation type="submission" date="2014-02" db="EMBL/GenBank/DDBJ databases">
        <title>The Genome Sequence of Trichophyton rubrum (morphotype fischeri) CBS 288.86.</title>
        <authorList>
            <consortium name="The Broad Institute Genomics Platform"/>
            <person name="Cuomo C.A."/>
            <person name="White T.C."/>
            <person name="Graser Y."/>
            <person name="Martinez-Rossi N."/>
            <person name="Heitman J."/>
            <person name="Young S.K."/>
            <person name="Zeng Q."/>
            <person name="Gargeya S."/>
            <person name="Abouelleil A."/>
            <person name="Alvarado L."/>
            <person name="Chapman S.B."/>
            <person name="Gainer-Dewar J."/>
            <person name="Goldberg J."/>
            <person name="Griggs A."/>
            <person name="Gujja S."/>
            <person name="Hansen M."/>
            <person name="Howarth C."/>
            <person name="Imamovic A."/>
            <person name="Larimer J."/>
            <person name="Martinez D."/>
            <person name="Murphy C."/>
            <person name="Pearson M.D."/>
            <person name="Persinoti G."/>
            <person name="Poon T."/>
            <person name="Priest M."/>
            <person name="Roberts A.D."/>
            <person name="Saif S."/>
            <person name="Shea T.D."/>
            <person name="Sykes S.N."/>
            <person name="Wortman J."/>
            <person name="Nusbaum C."/>
            <person name="Birren B."/>
        </authorList>
    </citation>
    <scope>NUCLEOTIDE SEQUENCE [LARGE SCALE GENOMIC DNA]</scope>
    <source>
        <strain evidence="1">CBS 288.86</strain>
    </source>
</reference>
<dbReference type="EMBL" id="KK207915">
    <property type="protein sequence ID" value="EZF48884.1"/>
    <property type="molecule type" value="Genomic_DNA"/>
</dbReference>
<organism evidence="1">
    <name type="scientific">Trichophyton rubrum CBS 288.86</name>
    <dbReference type="NCBI Taxonomy" id="1215330"/>
    <lineage>
        <taxon>Eukaryota</taxon>
        <taxon>Fungi</taxon>
        <taxon>Dikarya</taxon>
        <taxon>Ascomycota</taxon>
        <taxon>Pezizomycotina</taxon>
        <taxon>Eurotiomycetes</taxon>
        <taxon>Eurotiomycetidae</taxon>
        <taxon>Onygenales</taxon>
        <taxon>Arthrodermataceae</taxon>
        <taxon>Trichophyton</taxon>
    </lineage>
</organism>
<proteinExistence type="predicted"/>
<dbReference type="AlphaFoldDB" id="A0A022VSG8"/>
<name>A0A022VSG8_TRIRU</name>
<protein>
    <submittedName>
        <fullName evidence="1">Uncharacterized protein</fullName>
    </submittedName>
</protein>
<evidence type="ECO:0000313" key="1">
    <source>
        <dbReference type="EMBL" id="EZF48884.1"/>
    </source>
</evidence>
<dbReference type="Proteomes" id="UP000023758">
    <property type="component" value="Unassembled WGS sequence"/>
</dbReference>